<dbReference type="Proteomes" id="UP001350748">
    <property type="component" value="Unassembled WGS sequence"/>
</dbReference>
<evidence type="ECO:0000313" key="1">
    <source>
        <dbReference type="EMBL" id="MEF3366012.1"/>
    </source>
</evidence>
<reference evidence="1 2" key="1">
    <citation type="submission" date="2024-02" db="EMBL/GenBank/DDBJ databases">
        <authorList>
            <person name="Grouzdev D."/>
        </authorList>
    </citation>
    <scope>NUCLEOTIDE SEQUENCE [LARGE SCALE GENOMIC DNA]</scope>
    <source>
        <strain evidence="1 2">9N</strain>
    </source>
</reference>
<dbReference type="RefSeq" id="WP_332080978.1">
    <property type="nucleotide sequence ID" value="NZ_JAZHYN010000011.1"/>
</dbReference>
<accession>A0ABU7XG64</accession>
<protein>
    <submittedName>
        <fullName evidence="1">Uncharacterized protein</fullName>
    </submittedName>
</protein>
<proteinExistence type="predicted"/>
<evidence type="ECO:0000313" key="2">
    <source>
        <dbReference type="Proteomes" id="UP001350748"/>
    </source>
</evidence>
<comment type="caution">
    <text evidence="1">The sequence shown here is derived from an EMBL/GenBank/DDBJ whole genome shotgun (WGS) entry which is preliminary data.</text>
</comment>
<dbReference type="EMBL" id="JAZHYN010000011">
    <property type="protein sequence ID" value="MEF3366012.1"/>
    <property type="molecule type" value="Genomic_DNA"/>
</dbReference>
<gene>
    <name evidence="1" type="ORF">V3H18_05630</name>
</gene>
<sequence length="190" mass="21021">MSLARTQALLARIYTDASLRRAFFDAPLAIAARFGLDGKAAETLALIDRREVETFAQSLLGKRSLDARKALPLTARLLEERFDALLKEAIEGPAAPLRRRADAAALSQRLHTLCAQGAIKPAWIADLARFELVFVQAAHPGATLMFRRFRYDIAPLAASVARGGPAEARPRTTYGIWARAPKGRLRWRLF</sequence>
<name>A0ABU7XG64_9HYPH</name>
<organism evidence="1 2">
    <name type="scientific">Methylocystis borbori</name>
    <dbReference type="NCBI Taxonomy" id="3118750"/>
    <lineage>
        <taxon>Bacteria</taxon>
        <taxon>Pseudomonadati</taxon>
        <taxon>Pseudomonadota</taxon>
        <taxon>Alphaproteobacteria</taxon>
        <taxon>Hyphomicrobiales</taxon>
        <taxon>Methylocystaceae</taxon>
        <taxon>Methylocystis</taxon>
    </lineage>
</organism>
<keyword evidence="2" id="KW-1185">Reference proteome</keyword>